<dbReference type="Pfam" id="PF13715">
    <property type="entry name" value="CarbopepD_reg_2"/>
    <property type="match status" value="1"/>
</dbReference>
<keyword evidence="7 10" id="KW-0472">Membrane</keyword>
<evidence type="ECO:0000313" key="15">
    <source>
        <dbReference type="EMBL" id="NIJ44363.1"/>
    </source>
</evidence>
<feature type="domain" description="TonB-dependent receptor plug" evidence="14">
    <location>
        <begin position="213"/>
        <end position="334"/>
    </location>
</feature>
<comment type="similarity">
    <text evidence="10 11">Belongs to the TonB-dependent receptor family.</text>
</comment>
<dbReference type="InterPro" id="IPR012910">
    <property type="entry name" value="Plug_dom"/>
</dbReference>
<keyword evidence="5 12" id="KW-0732">Signal</keyword>
<evidence type="ECO:0000256" key="4">
    <source>
        <dbReference type="ARBA" id="ARBA00022692"/>
    </source>
</evidence>
<dbReference type="InterPro" id="IPR008969">
    <property type="entry name" value="CarboxyPept-like_regulatory"/>
</dbReference>
<name>A0ABX0U6H5_9FLAO</name>
<dbReference type="InterPro" id="IPR023996">
    <property type="entry name" value="TonB-dep_OMP_SusC/RagA"/>
</dbReference>
<feature type="chain" id="PRO_5045185239" evidence="12">
    <location>
        <begin position="29"/>
        <end position="1161"/>
    </location>
</feature>
<evidence type="ECO:0000256" key="6">
    <source>
        <dbReference type="ARBA" id="ARBA00023077"/>
    </source>
</evidence>
<accession>A0ABX0U6H5</accession>
<dbReference type="NCBIfam" id="TIGR04056">
    <property type="entry name" value="OMP_RagA_SusC"/>
    <property type="match status" value="1"/>
</dbReference>
<evidence type="ECO:0000256" key="8">
    <source>
        <dbReference type="ARBA" id="ARBA00023170"/>
    </source>
</evidence>
<evidence type="ECO:0000256" key="9">
    <source>
        <dbReference type="ARBA" id="ARBA00023237"/>
    </source>
</evidence>
<reference evidence="15 16" key="1">
    <citation type="submission" date="2020-03" db="EMBL/GenBank/DDBJ databases">
        <title>Genomic Encyclopedia of Type Strains, Phase IV (KMG-IV): sequencing the most valuable type-strain genomes for metagenomic binning, comparative biology and taxonomic classification.</title>
        <authorList>
            <person name="Goeker M."/>
        </authorList>
    </citation>
    <scope>NUCLEOTIDE SEQUENCE [LARGE SCALE GENOMIC DNA]</scope>
    <source>
        <strain evidence="15 16">DSM 101599</strain>
    </source>
</reference>
<keyword evidence="16" id="KW-1185">Reference proteome</keyword>
<dbReference type="InterPro" id="IPR036942">
    <property type="entry name" value="Beta-barrel_TonB_sf"/>
</dbReference>
<dbReference type="SUPFAM" id="SSF56935">
    <property type="entry name" value="Porins"/>
    <property type="match status" value="1"/>
</dbReference>
<evidence type="ECO:0000259" key="14">
    <source>
        <dbReference type="Pfam" id="PF07715"/>
    </source>
</evidence>
<feature type="signal peptide" evidence="12">
    <location>
        <begin position="1"/>
        <end position="28"/>
    </location>
</feature>
<keyword evidence="2 10" id="KW-0813">Transport</keyword>
<keyword evidence="8" id="KW-0675">Receptor</keyword>
<dbReference type="PANTHER" id="PTHR30069">
    <property type="entry name" value="TONB-DEPENDENT OUTER MEMBRANE RECEPTOR"/>
    <property type="match status" value="1"/>
</dbReference>
<proteinExistence type="inferred from homology"/>
<keyword evidence="9 10" id="KW-0998">Cell outer membrane</keyword>
<dbReference type="InterPro" id="IPR037066">
    <property type="entry name" value="Plug_dom_sf"/>
</dbReference>
<dbReference type="Gene3D" id="2.40.170.20">
    <property type="entry name" value="TonB-dependent receptor, beta-barrel domain"/>
    <property type="match status" value="1"/>
</dbReference>
<dbReference type="NCBIfam" id="TIGR04057">
    <property type="entry name" value="SusC_RagA_signa"/>
    <property type="match status" value="1"/>
</dbReference>
<keyword evidence="6 11" id="KW-0798">TonB box</keyword>
<evidence type="ECO:0000256" key="2">
    <source>
        <dbReference type="ARBA" id="ARBA00022448"/>
    </source>
</evidence>
<dbReference type="Gene3D" id="2.170.130.10">
    <property type="entry name" value="TonB-dependent receptor, plug domain"/>
    <property type="match status" value="1"/>
</dbReference>
<evidence type="ECO:0000256" key="7">
    <source>
        <dbReference type="ARBA" id="ARBA00023136"/>
    </source>
</evidence>
<protein>
    <submittedName>
        <fullName evidence="15">TonB-linked SusC/RagA family outer membrane protein</fullName>
    </submittedName>
</protein>
<sequence length="1161" mass="129271">MKIYKNFMMKRTTILMLAFSLLKSYAYGNNPVNVTIKQQSITLKQFFSELETQTSYTFNYGEDILNDQKTYDVKYTNKKVETAVKDISARANLTYKLSNRVFLIRKNNNIQEKYQQSELRGLVVDKETSEPLIGVSIVVSGSNNGLMTDFSGQFVVKNIDYPVTITISYLGYKTISKTFNKPESNLVISLEPSSEMLDAVVVTALGISRKEKSLGYSVGKVAGESVTETKRANLSNALSAKMPGVQVTNVSSDPASSSLITIRGESSISGDNQPLFVVDGIPVSSNNRNADSSGGAYVDYGNTAMDISPDDVQDITVLKGAAAALYGSRAANGVILITTKNGKNKKQGIGVSYNASIKFDTPWLFPEFQNEFAAGSDIMAVNGDGVPIATGAASWGPRITPGAMAVQNYPGGETRVGELKAYPDRHKDFYEVGQTLTNNVSVTGNYDKGSFRLSYNNLQNTGIVPNTDYKKNSYNLNTTYKIKDNLSVSAMANFSVAESDNRPGQGKSDDDNTTEVVYRLTPNTNVNDYRSYWEDGLDGLQQKELEGADNPFFTAYEQLNEFKRTRLFGKLQLNYKINPTMSLQLRSGIDTYQEQRVTKRAFSSNEFPTGAYGNNIIGFTETNVDALFTYTPKLDEMFDLTVSLGVNRMDQNQYYNKANTRKLEIPNYYNISNAAAGTVNNTDGISKKRINSLYSLASLSFDDMLFLDLSARNDWSSTLPEEHNSYFYPAASLSFLFSDAFNMKSNVFSFGKLRLSWSEVGNDTSPYQLTNTYGFSDWGDLKLASNSQNLKNNNLKPEKTRNLEVGFDVRWFKNRLGLDVALYKSNTYNQIINLPIAISSGGTSKVINAGEIQNQGVEVALHAIPLKTQDFKWMLNANFSKNKNKVISLHQDIESYQVASTTGIYQLLEVGGSMGDFYDKRTPLTVKEGEHAGRYILEDGMFIRDNTWTKTGSRNPDFTVGFTNTLTYKNFRMNFTLDWRQGGQFYNYTAKNLMSDGRTTFTTQFRDAQSGGVSFVQDGQTRVDGGIIPGIVANGDGTYSENTVALASEPYYGELWDYEEFHMSTATYVKLREMSIGYTFNKLKPFDRLSIDLIGNDLLSWFAYKIKRNRDGYITGDYDKGYDPETQNYLSNSGSLGITQGVAAWQLPATRSFGIKLSANF</sequence>
<comment type="caution">
    <text evidence="15">The sequence shown here is derived from an EMBL/GenBank/DDBJ whole genome shotgun (WGS) entry which is preliminary data.</text>
</comment>
<dbReference type="PROSITE" id="PS52016">
    <property type="entry name" value="TONB_DEPENDENT_REC_3"/>
    <property type="match status" value="1"/>
</dbReference>
<evidence type="ECO:0000256" key="1">
    <source>
        <dbReference type="ARBA" id="ARBA00004571"/>
    </source>
</evidence>
<gene>
    <name evidence="15" type="ORF">FHR24_000802</name>
</gene>
<evidence type="ECO:0000256" key="5">
    <source>
        <dbReference type="ARBA" id="ARBA00022729"/>
    </source>
</evidence>
<dbReference type="Gene3D" id="2.60.40.1120">
    <property type="entry name" value="Carboxypeptidase-like, regulatory domain"/>
    <property type="match status" value="1"/>
</dbReference>
<evidence type="ECO:0000256" key="3">
    <source>
        <dbReference type="ARBA" id="ARBA00022452"/>
    </source>
</evidence>
<dbReference type="InterPro" id="IPR023997">
    <property type="entry name" value="TonB-dep_OMP_SusC/RagA_CS"/>
</dbReference>
<keyword evidence="4 10" id="KW-0812">Transmembrane</keyword>
<dbReference type="EMBL" id="JAASQL010000001">
    <property type="protein sequence ID" value="NIJ44363.1"/>
    <property type="molecule type" value="Genomic_DNA"/>
</dbReference>
<dbReference type="Proteomes" id="UP000745859">
    <property type="component" value="Unassembled WGS sequence"/>
</dbReference>
<dbReference type="SUPFAM" id="SSF49464">
    <property type="entry name" value="Carboxypeptidase regulatory domain-like"/>
    <property type="match status" value="1"/>
</dbReference>
<dbReference type="InterPro" id="IPR000531">
    <property type="entry name" value="Beta-barrel_TonB"/>
</dbReference>
<dbReference type="PANTHER" id="PTHR30069:SF29">
    <property type="entry name" value="HEMOGLOBIN AND HEMOGLOBIN-HAPTOGLOBIN-BINDING PROTEIN 1-RELATED"/>
    <property type="match status" value="1"/>
</dbReference>
<dbReference type="Pfam" id="PF00593">
    <property type="entry name" value="TonB_dep_Rec_b-barrel"/>
    <property type="match status" value="1"/>
</dbReference>
<feature type="domain" description="TonB-dependent receptor-like beta-barrel" evidence="13">
    <location>
        <begin position="506"/>
        <end position="1024"/>
    </location>
</feature>
<dbReference type="RefSeq" id="WP_167184213.1">
    <property type="nucleotide sequence ID" value="NZ_JAASQL010000001.1"/>
</dbReference>
<evidence type="ECO:0000256" key="12">
    <source>
        <dbReference type="SAM" id="SignalP"/>
    </source>
</evidence>
<dbReference type="InterPro" id="IPR039426">
    <property type="entry name" value="TonB-dep_rcpt-like"/>
</dbReference>
<organism evidence="15 16">
    <name type="scientific">Wenyingzhuangia heitensis</name>
    <dbReference type="NCBI Taxonomy" id="1487859"/>
    <lineage>
        <taxon>Bacteria</taxon>
        <taxon>Pseudomonadati</taxon>
        <taxon>Bacteroidota</taxon>
        <taxon>Flavobacteriia</taxon>
        <taxon>Flavobacteriales</taxon>
        <taxon>Flavobacteriaceae</taxon>
        <taxon>Wenyingzhuangia</taxon>
    </lineage>
</organism>
<keyword evidence="3 10" id="KW-1134">Transmembrane beta strand</keyword>
<comment type="subcellular location">
    <subcellularLocation>
        <location evidence="1 10">Cell outer membrane</location>
        <topology evidence="1 10">Multi-pass membrane protein</topology>
    </subcellularLocation>
</comment>
<evidence type="ECO:0000256" key="10">
    <source>
        <dbReference type="PROSITE-ProRule" id="PRU01360"/>
    </source>
</evidence>
<evidence type="ECO:0000259" key="13">
    <source>
        <dbReference type="Pfam" id="PF00593"/>
    </source>
</evidence>
<evidence type="ECO:0000313" key="16">
    <source>
        <dbReference type="Proteomes" id="UP000745859"/>
    </source>
</evidence>
<dbReference type="Pfam" id="PF07715">
    <property type="entry name" value="Plug"/>
    <property type="match status" value="1"/>
</dbReference>
<evidence type="ECO:0000256" key="11">
    <source>
        <dbReference type="RuleBase" id="RU003357"/>
    </source>
</evidence>